<dbReference type="EMBL" id="CP041932">
    <property type="protein sequence ID" value="QEK14567.1"/>
    <property type="molecule type" value="Genomic_DNA"/>
</dbReference>
<evidence type="ECO:0000313" key="2">
    <source>
        <dbReference type="Proteomes" id="UP000322631"/>
    </source>
</evidence>
<evidence type="ECO:0000313" key="1">
    <source>
        <dbReference type="EMBL" id="QEK14567.1"/>
    </source>
</evidence>
<sequence length="162" mass="18567">MYAHRSSPSFSRVILRLFAVVSLIFLLGFGYSTFAEHDDLKQRLYELGYPSEGYIFTNNTILWADGHLTKIQGAYIEDYPITAEQAYEIVRNYLADYNQRLKEYDSSYYLAPKAESLTEVEENGNSYWKFEVWLHTGGSKVFAGFALVNRKTGTVKMKGILG</sequence>
<name>A0A5C0SLB0_9EURY</name>
<reference evidence="1 2" key="1">
    <citation type="submission" date="2019-07" db="EMBL/GenBank/DDBJ databases">
        <title>Complete genome of Thermococcus acidophilus.</title>
        <authorList>
            <person name="Li X."/>
        </authorList>
    </citation>
    <scope>NUCLEOTIDE SEQUENCE [LARGE SCALE GENOMIC DNA]</scope>
    <source>
        <strain evidence="1 2">SY113</strain>
    </source>
</reference>
<accession>A0A5C0SLB0</accession>
<dbReference type="AlphaFoldDB" id="A0A5C0SLB0"/>
<gene>
    <name evidence="1" type="ORF">FPV09_05015</name>
</gene>
<organism evidence="1 2">
    <name type="scientific">Thermococcus aciditolerans</name>
    <dbReference type="NCBI Taxonomy" id="2598455"/>
    <lineage>
        <taxon>Archaea</taxon>
        <taxon>Methanobacteriati</taxon>
        <taxon>Methanobacteriota</taxon>
        <taxon>Thermococci</taxon>
        <taxon>Thermococcales</taxon>
        <taxon>Thermococcaceae</taxon>
        <taxon>Thermococcus</taxon>
    </lineage>
</organism>
<proteinExistence type="predicted"/>
<dbReference type="Proteomes" id="UP000322631">
    <property type="component" value="Chromosome"/>
</dbReference>
<dbReference type="KEGG" id="them:FPV09_05015"/>
<protein>
    <submittedName>
        <fullName evidence="1">Uncharacterized protein</fullName>
    </submittedName>
</protein>
<keyword evidence="2" id="KW-1185">Reference proteome</keyword>